<gene>
    <name evidence="2" type="ORF">DOTSEDRAFT_39651</name>
</gene>
<feature type="region of interest" description="Disordered" evidence="1">
    <location>
        <begin position="68"/>
        <end position="118"/>
    </location>
</feature>
<sequence length="118" mass="12737">MRDDDQMVHGTCPADEAADSVCGPNSLRQKIFTTTTTRQLPRLHHATPITLKHPSIITGMSFLSQFEASSSPHASLSSNKPNQVPAPDKGETARNDSLTGLELKSSTIKTIDTATQIH</sequence>
<dbReference type="Proteomes" id="UP000016933">
    <property type="component" value="Unassembled WGS sequence"/>
</dbReference>
<evidence type="ECO:0000256" key="1">
    <source>
        <dbReference type="SAM" id="MobiDB-lite"/>
    </source>
</evidence>
<reference evidence="2 3" key="2">
    <citation type="journal article" date="2012" name="PLoS Pathog.">
        <title>Diverse lifestyles and strategies of plant pathogenesis encoded in the genomes of eighteen Dothideomycetes fungi.</title>
        <authorList>
            <person name="Ohm R.A."/>
            <person name="Feau N."/>
            <person name="Henrissat B."/>
            <person name="Schoch C.L."/>
            <person name="Horwitz B.A."/>
            <person name="Barry K.W."/>
            <person name="Condon B.J."/>
            <person name="Copeland A.C."/>
            <person name="Dhillon B."/>
            <person name="Glaser F."/>
            <person name="Hesse C.N."/>
            <person name="Kosti I."/>
            <person name="LaButti K."/>
            <person name="Lindquist E.A."/>
            <person name="Lucas S."/>
            <person name="Salamov A.A."/>
            <person name="Bradshaw R.E."/>
            <person name="Ciuffetti L."/>
            <person name="Hamelin R.C."/>
            <person name="Kema G.H.J."/>
            <person name="Lawrence C."/>
            <person name="Scott J.A."/>
            <person name="Spatafora J.W."/>
            <person name="Turgeon B.G."/>
            <person name="de Wit P.J.G.M."/>
            <person name="Zhong S."/>
            <person name="Goodwin S.B."/>
            <person name="Grigoriev I.V."/>
        </authorList>
    </citation>
    <scope>NUCLEOTIDE SEQUENCE [LARGE SCALE GENOMIC DNA]</scope>
    <source>
        <strain evidence="3">NZE10 / CBS 128990</strain>
    </source>
</reference>
<organism evidence="2 3">
    <name type="scientific">Dothistroma septosporum (strain NZE10 / CBS 128990)</name>
    <name type="common">Red band needle blight fungus</name>
    <name type="synonym">Mycosphaerella pini</name>
    <dbReference type="NCBI Taxonomy" id="675120"/>
    <lineage>
        <taxon>Eukaryota</taxon>
        <taxon>Fungi</taxon>
        <taxon>Dikarya</taxon>
        <taxon>Ascomycota</taxon>
        <taxon>Pezizomycotina</taxon>
        <taxon>Dothideomycetes</taxon>
        <taxon>Dothideomycetidae</taxon>
        <taxon>Mycosphaerellales</taxon>
        <taxon>Mycosphaerellaceae</taxon>
        <taxon>Dothistroma</taxon>
    </lineage>
</organism>
<dbReference type="AlphaFoldDB" id="M2WHN9"/>
<evidence type="ECO:0000313" key="3">
    <source>
        <dbReference type="Proteomes" id="UP000016933"/>
    </source>
</evidence>
<dbReference type="EMBL" id="KB446548">
    <property type="protein sequence ID" value="EME38117.1"/>
    <property type="molecule type" value="Genomic_DNA"/>
</dbReference>
<dbReference type="HOGENOM" id="CLU_2073082_0_0_1"/>
<protein>
    <submittedName>
        <fullName evidence="2">Uncharacterized protein</fullName>
    </submittedName>
</protein>
<accession>M2WHN9</accession>
<proteinExistence type="predicted"/>
<reference evidence="3" key="1">
    <citation type="journal article" date="2012" name="PLoS Genet.">
        <title>The genomes of the fungal plant pathogens Cladosporium fulvum and Dothistroma septosporum reveal adaptation to different hosts and lifestyles but also signatures of common ancestry.</title>
        <authorList>
            <person name="de Wit P.J.G.M."/>
            <person name="van der Burgt A."/>
            <person name="Oekmen B."/>
            <person name="Stergiopoulos I."/>
            <person name="Abd-Elsalam K.A."/>
            <person name="Aerts A.L."/>
            <person name="Bahkali A.H."/>
            <person name="Beenen H.G."/>
            <person name="Chettri P."/>
            <person name="Cox M.P."/>
            <person name="Datema E."/>
            <person name="de Vries R.P."/>
            <person name="Dhillon B."/>
            <person name="Ganley A.R."/>
            <person name="Griffiths S.A."/>
            <person name="Guo Y."/>
            <person name="Hamelin R.C."/>
            <person name="Henrissat B."/>
            <person name="Kabir M.S."/>
            <person name="Jashni M.K."/>
            <person name="Kema G."/>
            <person name="Klaubauf S."/>
            <person name="Lapidus A."/>
            <person name="Levasseur A."/>
            <person name="Lindquist E."/>
            <person name="Mehrabi R."/>
            <person name="Ohm R.A."/>
            <person name="Owen T.J."/>
            <person name="Salamov A."/>
            <person name="Schwelm A."/>
            <person name="Schijlen E."/>
            <person name="Sun H."/>
            <person name="van den Burg H.A."/>
            <person name="van Ham R.C.H.J."/>
            <person name="Zhang S."/>
            <person name="Goodwin S.B."/>
            <person name="Grigoriev I.V."/>
            <person name="Collemare J."/>
            <person name="Bradshaw R.E."/>
        </authorList>
    </citation>
    <scope>NUCLEOTIDE SEQUENCE [LARGE SCALE GENOMIC DNA]</scope>
    <source>
        <strain evidence="3">NZE10 / CBS 128990</strain>
    </source>
</reference>
<name>M2WHN9_DOTSN</name>
<feature type="compositionally biased region" description="Polar residues" evidence="1">
    <location>
        <begin position="104"/>
        <end position="118"/>
    </location>
</feature>
<keyword evidence="3" id="KW-1185">Reference proteome</keyword>
<evidence type="ECO:0000313" key="2">
    <source>
        <dbReference type="EMBL" id="EME38117.1"/>
    </source>
</evidence>
<feature type="compositionally biased region" description="Low complexity" evidence="1">
    <location>
        <begin position="69"/>
        <end position="78"/>
    </location>
</feature>
<feature type="region of interest" description="Disordered" evidence="1">
    <location>
        <begin position="1"/>
        <end position="20"/>
    </location>
</feature>